<dbReference type="SUPFAM" id="SSF54373">
    <property type="entry name" value="FAD-linked reductases, C-terminal domain"/>
    <property type="match status" value="1"/>
</dbReference>
<feature type="domain" description="FAD dependent oxidoreductase" evidence="2">
    <location>
        <begin position="31"/>
        <end position="379"/>
    </location>
</feature>
<reference evidence="3" key="1">
    <citation type="submission" date="2022-08" db="EMBL/GenBank/DDBJ databases">
        <title>Catabolic pathway analysis in culturable SAR92 clade bacteria reveals their overlooked roles in DMSP degradation in coastal seas.</title>
        <authorList>
            <person name="He X."/>
            <person name="Zhang X."/>
            <person name="Zhang Y."/>
        </authorList>
    </citation>
    <scope>NUCLEOTIDE SEQUENCE</scope>
    <source>
        <strain evidence="3">H455</strain>
    </source>
</reference>
<dbReference type="Proteomes" id="UP001059934">
    <property type="component" value="Chromosome"/>
</dbReference>
<name>A0ABY5TS70_9GAMM</name>
<dbReference type="InterPro" id="IPR036188">
    <property type="entry name" value="FAD/NAD-bd_sf"/>
</dbReference>
<sequence length="413" mass="45685">MPFGLLKYGLNSEYPGTHHFNPATELKKHYDVVIIGAGGHGTGIAYHLAKYHGITNVAVLEKNYLGSGNTARNTAVIRSNYLTEEGVTFYRESVKLWQDLSNEFNYNVMMESRGQLTLAHSDAAIRSFRWRAEVNQHMGVRSELIDRQQIAEMIPNLNMSEDSRFPIIGGLWHADGATARHDAVAWGYAKGACERGVELHQLTEVQDIEVTSGRVTALKTNRGRIQCGCVVQAVAGASSVVAKMAGIPLPIHSYPLQAMVTQPYKPLLTPHVSSPHLHVYTHQTSRGEFVIGGGSDPYPLYNTRATLDQRETLTAAALELFPFLAQARMLRQWAGTTDMTPDYSPIMGLSPVENYYLDAGWGTWGFKATPICGKTMAELVATKKVPDIIKPFELERFYKYQQINEAGATAASH</sequence>
<dbReference type="Pfam" id="PF01266">
    <property type="entry name" value="DAO"/>
    <property type="match status" value="1"/>
</dbReference>
<proteinExistence type="predicted"/>
<dbReference type="Gene3D" id="3.30.9.10">
    <property type="entry name" value="D-Amino Acid Oxidase, subunit A, domain 2"/>
    <property type="match status" value="1"/>
</dbReference>
<evidence type="ECO:0000313" key="4">
    <source>
        <dbReference type="Proteomes" id="UP001059934"/>
    </source>
</evidence>
<dbReference type="SUPFAM" id="SSF51905">
    <property type="entry name" value="FAD/NAD(P)-binding domain"/>
    <property type="match status" value="1"/>
</dbReference>
<dbReference type="EMBL" id="CP103416">
    <property type="protein sequence ID" value="UVW36169.1"/>
    <property type="molecule type" value="Genomic_DNA"/>
</dbReference>
<dbReference type="Gene3D" id="3.50.50.60">
    <property type="entry name" value="FAD/NAD(P)-binding domain"/>
    <property type="match status" value="1"/>
</dbReference>
<dbReference type="PANTHER" id="PTHR13847:SF287">
    <property type="entry name" value="FAD-DEPENDENT OXIDOREDUCTASE DOMAIN-CONTAINING PROTEIN 1"/>
    <property type="match status" value="1"/>
</dbReference>
<evidence type="ECO:0000256" key="1">
    <source>
        <dbReference type="ARBA" id="ARBA00023002"/>
    </source>
</evidence>
<dbReference type="PANTHER" id="PTHR13847">
    <property type="entry name" value="SARCOSINE DEHYDROGENASE-RELATED"/>
    <property type="match status" value="1"/>
</dbReference>
<evidence type="ECO:0000259" key="2">
    <source>
        <dbReference type="Pfam" id="PF01266"/>
    </source>
</evidence>
<accession>A0ABY5TS70</accession>
<keyword evidence="4" id="KW-1185">Reference proteome</keyword>
<dbReference type="InterPro" id="IPR006076">
    <property type="entry name" value="FAD-dep_OxRdtase"/>
</dbReference>
<keyword evidence="1" id="KW-0560">Oxidoreductase</keyword>
<gene>
    <name evidence="3" type="ORF">NYF23_06050</name>
</gene>
<evidence type="ECO:0000313" key="3">
    <source>
        <dbReference type="EMBL" id="UVW36169.1"/>
    </source>
</evidence>
<organism evidence="3 4">
    <name type="scientific">SAR92 clade bacterium H455</name>
    <dbReference type="NCBI Taxonomy" id="2974818"/>
    <lineage>
        <taxon>Bacteria</taxon>
        <taxon>Pseudomonadati</taxon>
        <taxon>Pseudomonadota</taxon>
        <taxon>Gammaproteobacteria</taxon>
        <taxon>Cellvibrionales</taxon>
        <taxon>Porticoccaceae</taxon>
        <taxon>SAR92 clade</taxon>
    </lineage>
</organism>
<protein>
    <submittedName>
        <fullName evidence="3">FAD-dependent oxidoreductase</fullName>
    </submittedName>
</protein>